<evidence type="ECO:0000313" key="2">
    <source>
        <dbReference type="EMBL" id="CAJ1058985.1"/>
    </source>
</evidence>
<proteinExistence type="predicted"/>
<feature type="region of interest" description="Disordered" evidence="1">
    <location>
        <begin position="1"/>
        <end position="32"/>
    </location>
</feature>
<accession>A0AAV1FD92</accession>
<keyword evidence="3" id="KW-1185">Reference proteome</keyword>
<protein>
    <submittedName>
        <fullName evidence="2">Uncharacterized protein</fullName>
    </submittedName>
</protein>
<sequence>MSQNNNSKQPHAPRLAESESGSGSGSEDEEDKSFFRLLRKTPRCKVVSPEPSCLSLKSDMSTDRLIDFKRQQRLLREREGFSKRQFDAELSCLSLKSDMSTDRLIDFKGQHPLSARSKRRLKQPGRKIVSPEPSCLSLKSNMSTDRLIDFQQQQLPIPGGPGIAFRSIPTFLSLKSDMSTDRLVDFKRQQPFAAQRANQDNSEVSSKQINQVFQPLRMNIIAFVNDKLQEFEEDLCYPEILASGAMRLCWLTSCREELPLQLANRN</sequence>
<name>A0AAV1FD92_XYRNO</name>
<dbReference type="AlphaFoldDB" id="A0AAV1FD92"/>
<evidence type="ECO:0000256" key="1">
    <source>
        <dbReference type="SAM" id="MobiDB-lite"/>
    </source>
</evidence>
<dbReference type="EMBL" id="OY660869">
    <property type="protein sequence ID" value="CAJ1058985.1"/>
    <property type="molecule type" value="Genomic_DNA"/>
</dbReference>
<dbReference type="Proteomes" id="UP001178508">
    <property type="component" value="Chromosome 6"/>
</dbReference>
<gene>
    <name evidence="2" type="ORF">XNOV1_A021594</name>
</gene>
<reference evidence="2" key="1">
    <citation type="submission" date="2023-08" db="EMBL/GenBank/DDBJ databases">
        <authorList>
            <person name="Alioto T."/>
            <person name="Alioto T."/>
            <person name="Gomez Garrido J."/>
        </authorList>
    </citation>
    <scope>NUCLEOTIDE SEQUENCE</scope>
</reference>
<evidence type="ECO:0000313" key="3">
    <source>
        <dbReference type="Proteomes" id="UP001178508"/>
    </source>
</evidence>
<organism evidence="2 3">
    <name type="scientific">Xyrichtys novacula</name>
    <name type="common">Pearly razorfish</name>
    <name type="synonym">Hemipteronotus novacula</name>
    <dbReference type="NCBI Taxonomy" id="13765"/>
    <lineage>
        <taxon>Eukaryota</taxon>
        <taxon>Metazoa</taxon>
        <taxon>Chordata</taxon>
        <taxon>Craniata</taxon>
        <taxon>Vertebrata</taxon>
        <taxon>Euteleostomi</taxon>
        <taxon>Actinopterygii</taxon>
        <taxon>Neopterygii</taxon>
        <taxon>Teleostei</taxon>
        <taxon>Neoteleostei</taxon>
        <taxon>Acanthomorphata</taxon>
        <taxon>Eupercaria</taxon>
        <taxon>Labriformes</taxon>
        <taxon>Labridae</taxon>
        <taxon>Xyrichtys</taxon>
    </lineage>
</organism>